<dbReference type="Gene3D" id="3.40.50.1820">
    <property type="entry name" value="alpha/beta hydrolase"/>
    <property type="match status" value="1"/>
</dbReference>
<evidence type="ECO:0000256" key="1">
    <source>
        <dbReference type="ARBA" id="ARBA00022729"/>
    </source>
</evidence>
<dbReference type="Pfam" id="PF00326">
    <property type="entry name" value="Peptidase_S9"/>
    <property type="match status" value="1"/>
</dbReference>
<feature type="chain" id="PRO_5019338680" description="Peptidase S9 prolyl oligopeptidase catalytic domain-containing protein" evidence="2">
    <location>
        <begin position="17"/>
        <end position="892"/>
    </location>
</feature>
<keyword evidence="1 2" id="KW-0732">Signal</keyword>
<organism evidence="4 5">
    <name type="scientific">Exophiala mesophila</name>
    <name type="common">Black yeast-like fungus</name>
    <dbReference type="NCBI Taxonomy" id="212818"/>
    <lineage>
        <taxon>Eukaryota</taxon>
        <taxon>Fungi</taxon>
        <taxon>Dikarya</taxon>
        <taxon>Ascomycota</taxon>
        <taxon>Pezizomycotina</taxon>
        <taxon>Eurotiomycetes</taxon>
        <taxon>Chaetothyriomycetidae</taxon>
        <taxon>Chaetothyriales</taxon>
        <taxon>Herpotrichiellaceae</taxon>
        <taxon>Exophiala</taxon>
    </lineage>
</organism>
<dbReference type="InterPro" id="IPR050955">
    <property type="entry name" value="Plant_Biomass_Hydrol_Est"/>
</dbReference>
<name>A0A438NAK4_EXOME</name>
<evidence type="ECO:0000256" key="2">
    <source>
        <dbReference type="SAM" id="SignalP"/>
    </source>
</evidence>
<gene>
    <name evidence="4" type="ORF">B0A52_03155</name>
</gene>
<dbReference type="InterPro" id="IPR029058">
    <property type="entry name" value="AB_hydrolase_fold"/>
</dbReference>
<dbReference type="Proteomes" id="UP000288859">
    <property type="component" value="Unassembled WGS sequence"/>
</dbReference>
<dbReference type="VEuPathDB" id="FungiDB:PV10_04105"/>
<dbReference type="GO" id="GO:0006508">
    <property type="term" value="P:proteolysis"/>
    <property type="evidence" value="ECO:0007669"/>
    <property type="project" value="InterPro"/>
</dbReference>
<sequence length="892" mass="99815">MRLSLIVQLTFGWTAACHFFHRTYFEHDVLQSSVVDNRQIFFSQVWHTLGPFRIGTREAVWGADPAERYSGIQNISVDDVTKFESPLSRNATVTWERRFFDAHRTEDSALVELVVDYPHVDWLFSQKIYGWAAFQYQAWVKGEIFNAGTSRQKVYLFTDNLLELWINHDHYFGGDFYAFRRAPIVIDLEPGPNIISARLVGDIRSMGGAYPPILRATLEAFIATDSLYLDTSAVLLPDVVQGRFCSPYGSITVRNQADHWICVESVHQLGPCANEETSLVDDGLCLAPGQSRPLRLRLSLDVCGMDFVQFSLKYTTANTSTATKSFDVRLQYAPIDSVQKVTFLHPSGVVSYAMLRPPSSTSSTPESVLPVMINLHGAGVEADSDQVRASFDHVPNLPTWLLFPTGMSQWSSDDWHTWGFADTQAAVSMIPKWLEIVNWTGPGISLDKILVTGHSNGGQGTWYLASHQPDHILAAAAASGYTSIENYVPYEMWSEADPLQTAILQTARSSFRHELLVENLAGLQIFQQHGSADDNVPPYHSRLMNSLLAQSGHPVNYSEMLGKGHWFDGAMTTQPLVEFYETNLRRHDYPKRAPERFTFIVPNSHDLGSRYGIFIDQLVSPDRLGKLEVTIEETENLTTWRIRSWNIHRLHILCLPSVINNPEQVIFAGMVFPFDLNETNATNSFVKLESGLWSREVALDWRTPGNRYGRQRGALDALLRSNGSFQLVYSCNDTLKLAIQASRNFLQYFGGDSMILPSSSYGEAVEGESNVVLFAKGKSLVSSLIFNFPVDVRDDGLVINSRDSGRLMIPYSKGMGGVWLRPLHGERLELVVWGVDLLGVRHAARLLPTLTGVGQPDFVVFDASATWKGHGGSIAMGFFDRSWQVSGGSYLP</sequence>
<dbReference type="AlphaFoldDB" id="A0A438NAK4"/>
<feature type="signal peptide" evidence="2">
    <location>
        <begin position="1"/>
        <end position="16"/>
    </location>
</feature>
<dbReference type="EMBL" id="NAJM01000010">
    <property type="protein sequence ID" value="RVX72802.1"/>
    <property type="molecule type" value="Genomic_DNA"/>
</dbReference>
<protein>
    <recommendedName>
        <fullName evidence="3">Peptidase S9 prolyl oligopeptidase catalytic domain-containing protein</fullName>
    </recommendedName>
</protein>
<accession>A0A438NAK4</accession>
<dbReference type="GO" id="GO:0008236">
    <property type="term" value="F:serine-type peptidase activity"/>
    <property type="evidence" value="ECO:0007669"/>
    <property type="project" value="InterPro"/>
</dbReference>
<evidence type="ECO:0000313" key="4">
    <source>
        <dbReference type="EMBL" id="RVX72802.1"/>
    </source>
</evidence>
<dbReference type="OrthoDB" id="449091at2759"/>
<reference evidence="4 5" key="1">
    <citation type="submission" date="2017-03" db="EMBL/GenBank/DDBJ databases">
        <title>Genomes of endolithic fungi from Antarctica.</title>
        <authorList>
            <person name="Coleine C."/>
            <person name="Masonjones S."/>
            <person name="Stajich J.E."/>
        </authorList>
    </citation>
    <scope>NUCLEOTIDE SEQUENCE [LARGE SCALE GENOMIC DNA]</scope>
    <source>
        <strain evidence="4 5">CCFEE 6314</strain>
    </source>
</reference>
<dbReference type="InterPro" id="IPR001375">
    <property type="entry name" value="Peptidase_S9_cat"/>
</dbReference>
<proteinExistence type="predicted"/>
<evidence type="ECO:0000259" key="3">
    <source>
        <dbReference type="Pfam" id="PF00326"/>
    </source>
</evidence>
<dbReference type="PANTHER" id="PTHR43037">
    <property type="entry name" value="UNNAMED PRODUCT-RELATED"/>
    <property type="match status" value="1"/>
</dbReference>
<feature type="domain" description="Peptidase S9 prolyl oligopeptidase catalytic" evidence="3">
    <location>
        <begin position="434"/>
        <end position="568"/>
    </location>
</feature>
<dbReference type="SUPFAM" id="SSF53474">
    <property type="entry name" value="alpha/beta-Hydrolases"/>
    <property type="match status" value="1"/>
</dbReference>
<evidence type="ECO:0000313" key="5">
    <source>
        <dbReference type="Proteomes" id="UP000288859"/>
    </source>
</evidence>
<comment type="caution">
    <text evidence="4">The sequence shown here is derived from an EMBL/GenBank/DDBJ whole genome shotgun (WGS) entry which is preliminary data.</text>
</comment>
<dbReference type="PROSITE" id="PS51257">
    <property type="entry name" value="PROKAR_LIPOPROTEIN"/>
    <property type="match status" value="1"/>
</dbReference>
<dbReference type="PANTHER" id="PTHR43037:SF4">
    <property type="entry name" value="PEPTIDASE S9 PROLYL OLIGOPEPTIDASE CATALYTIC DOMAIN-CONTAINING PROTEIN"/>
    <property type="match status" value="1"/>
</dbReference>